<reference evidence="2" key="1">
    <citation type="submission" date="2020-11" db="EMBL/GenBank/DDBJ databases">
        <authorList>
            <person name="Tran Van P."/>
        </authorList>
    </citation>
    <scope>NUCLEOTIDE SEQUENCE</scope>
</reference>
<feature type="region of interest" description="Disordered" evidence="1">
    <location>
        <begin position="63"/>
        <end position="87"/>
    </location>
</feature>
<proteinExistence type="predicted"/>
<sequence>MVQEFAHLQLADLHVHVPVPISILLGADVYPESFDGCWSFLFIDKGVVVYLESIQFVTFRHEGSTRNSSDGRMNHGSLSQDSVGMSRNKQHDPRAIAIWGRMEASSLLVRLQSSDLCASLGLENIKFQHLGAGNPRAVITPLIPLPVEVMKCKSWEWMTRADDPITDSFISLTCRCEGGSMSQDSVGLSRNKQHEPRAMAVWGRIRASSLFALLQSSDHRESRIPMSICEDPQIVAERNRLNASTQLGGTYYEGAALFVYRPQSEGEEDKICCTLSFLVSRIYDKVVLTKVERKNDLIRVDLQAESRRKSLTMDRMQSDIIPKLSRDFPQAWRLGGCLGRWTHEMENY</sequence>
<evidence type="ECO:0000313" key="2">
    <source>
        <dbReference type="EMBL" id="CAD7418637.1"/>
    </source>
</evidence>
<protein>
    <submittedName>
        <fullName evidence="2">Uncharacterized protein</fullName>
    </submittedName>
</protein>
<evidence type="ECO:0000256" key="1">
    <source>
        <dbReference type="SAM" id="MobiDB-lite"/>
    </source>
</evidence>
<name>A0A7R9DPL9_TIMPO</name>
<accession>A0A7R9DPL9</accession>
<dbReference type="EMBL" id="OD017833">
    <property type="protein sequence ID" value="CAD7418637.1"/>
    <property type="molecule type" value="Genomic_DNA"/>
</dbReference>
<feature type="compositionally biased region" description="Polar residues" evidence="1">
    <location>
        <begin position="65"/>
        <end position="87"/>
    </location>
</feature>
<dbReference type="AlphaFoldDB" id="A0A7R9DPL9"/>
<gene>
    <name evidence="2" type="ORF">TPSB3V08_LOCUS12516</name>
</gene>
<organism evidence="2">
    <name type="scientific">Timema poppense</name>
    <name type="common">Walking stick</name>
    <dbReference type="NCBI Taxonomy" id="170557"/>
    <lineage>
        <taxon>Eukaryota</taxon>
        <taxon>Metazoa</taxon>
        <taxon>Ecdysozoa</taxon>
        <taxon>Arthropoda</taxon>
        <taxon>Hexapoda</taxon>
        <taxon>Insecta</taxon>
        <taxon>Pterygota</taxon>
        <taxon>Neoptera</taxon>
        <taxon>Polyneoptera</taxon>
        <taxon>Phasmatodea</taxon>
        <taxon>Timematodea</taxon>
        <taxon>Timematoidea</taxon>
        <taxon>Timematidae</taxon>
        <taxon>Timema</taxon>
    </lineage>
</organism>